<feature type="compositionally biased region" description="Basic and acidic residues" evidence="1">
    <location>
        <begin position="426"/>
        <end position="442"/>
    </location>
</feature>
<feature type="compositionally biased region" description="Basic and acidic residues" evidence="1">
    <location>
        <begin position="314"/>
        <end position="332"/>
    </location>
</feature>
<dbReference type="InterPro" id="IPR029071">
    <property type="entry name" value="Ubiquitin-like_domsf"/>
</dbReference>
<proteinExistence type="predicted"/>
<dbReference type="PANTHER" id="PTHR23280">
    <property type="entry name" value="4.1 G PROTEIN"/>
    <property type="match status" value="1"/>
</dbReference>
<dbReference type="Pfam" id="PF00373">
    <property type="entry name" value="FERM_M"/>
    <property type="match status" value="1"/>
</dbReference>
<name>A0A7M5UNQ1_9CNID</name>
<dbReference type="SMART" id="SM00295">
    <property type="entry name" value="B41"/>
    <property type="match status" value="1"/>
</dbReference>
<dbReference type="CDD" id="cd14473">
    <property type="entry name" value="FERM_B-lobe"/>
    <property type="match status" value="1"/>
</dbReference>
<evidence type="ECO:0000313" key="4">
    <source>
        <dbReference type="Proteomes" id="UP000594262"/>
    </source>
</evidence>
<dbReference type="GO" id="GO:0031032">
    <property type="term" value="P:actomyosin structure organization"/>
    <property type="evidence" value="ECO:0007669"/>
    <property type="project" value="TreeGrafter"/>
</dbReference>
<evidence type="ECO:0000259" key="2">
    <source>
        <dbReference type="PROSITE" id="PS50057"/>
    </source>
</evidence>
<dbReference type="Gene3D" id="3.10.20.90">
    <property type="entry name" value="Phosphatidylinositol 3-kinase Catalytic Subunit, Chain A, domain 1"/>
    <property type="match status" value="1"/>
</dbReference>
<organism evidence="3 4">
    <name type="scientific">Clytia hemisphaerica</name>
    <dbReference type="NCBI Taxonomy" id="252671"/>
    <lineage>
        <taxon>Eukaryota</taxon>
        <taxon>Metazoa</taxon>
        <taxon>Cnidaria</taxon>
        <taxon>Hydrozoa</taxon>
        <taxon>Hydroidolina</taxon>
        <taxon>Leptothecata</taxon>
        <taxon>Obeliida</taxon>
        <taxon>Clytiidae</taxon>
        <taxon>Clytia</taxon>
    </lineage>
</organism>
<reference evidence="3" key="1">
    <citation type="submission" date="2021-01" db="UniProtKB">
        <authorList>
            <consortium name="EnsemblMetazoa"/>
        </authorList>
    </citation>
    <scope>IDENTIFICATION</scope>
</reference>
<dbReference type="Proteomes" id="UP000594262">
    <property type="component" value="Unplaced"/>
</dbReference>
<keyword evidence="4" id="KW-1185">Reference proteome</keyword>
<feature type="region of interest" description="Disordered" evidence="1">
    <location>
        <begin position="298"/>
        <end position="626"/>
    </location>
</feature>
<dbReference type="EnsemblMetazoa" id="CLYHEMT003335.1">
    <property type="protein sequence ID" value="CLYHEMP003335.1"/>
    <property type="gene ID" value="CLYHEMG003335"/>
</dbReference>
<dbReference type="AlphaFoldDB" id="A0A7M5UNQ1"/>
<dbReference type="InterPro" id="IPR035963">
    <property type="entry name" value="FERM_2"/>
</dbReference>
<dbReference type="InterPro" id="IPR000299">
    <property type="entry name" value="FERM_domain"/>
</dbReference>
<dbReference type="Pfam" id="PF09379">
    <property type="entry name" value="FERM_N"/>
    <property type="match status" value="1"/>
</dbReference>
<dbReference type="PROSITE" id="PS50057">
    <property type="entry name" value="FERM_3"/>
    <property type="match status" value="1"/>
</dbReference>
<dbReference type="GeneID" id="136807819"/>
<dbReference type="Gene3D" id="2.30.29.30">
    <property type="entry name" value="Pleckstrin-homology domain (PH domain)/Phosphotyrosine-binding domain (PTB)"/>
    <property type="match status" value="1"/>
</dbReference>
<dbReference type="OrthoDB" id="6589456at2759"/>
<dbReference type="GO" id="GO:0005856">
    <property type="term" value="C:cytoskeleton"/>
    <property type="evidence" value="ECO:0007669"/>
    <property type="project" value="TreeGrafter"/>
</dbReference>
<dbReference type="SUPFAM" id="SSF54236">
    <property type="entry name" value="Ubiquitin-like"/>
    <property type="match status" value="1"/>
</dbReference>
<feature type="compositionally biased region" description="Acidic residues" evidence="1">
    <location>
        <begin position="529"/>
        <end position="543"/>
    </location>
</feature>
<dbReference type="InterPro" id="IPR019748">
    <property type="entry name" value="FERM_central"/>
</dbReference>
<feature type="compositionally biased region" description="Basic and acidic residues" evidence="1">
    <location>
        <begin position="390"/>
        <end position="417"/>
    </location>
</feature>
<dbReference type="PRINTS" id="PR00935">
    <property type="entry name" value="BAND41"/>
</dbReference>
<feature type="compositionally biased region" description="Acidic residues" evidence="1">
    <location>
        <begin position="604"/>
        <end position="618"/>
    </location>
</feature>
<dbReference type="InterPro" id="IPR011993">
    <property type="entry name" value="PH-like_dom_sf"/>
</dbReference>
<dbReference type="CDD" id="cd01765">
    <property type="entry name" value="FERM_F0_F1"/>
    <property type="match status" value="1"/>
</dbReference>
<protein>
    <recommendedName>
        <fullName evidence="2">FERM domain-containing protein</fullName>
    </recommendedName>
</protein>
<dbReference type="Gene3D" id="1.20.80.10">
    <property type="match status" value="1"/>
</dbReference>
<feature type="domain" description="FERM" evidence="2">
    <location>
        <begin position="12"/>
        <end position="298"/>
    </location>
</feature>
<feature type="compositionally biased region" description="Basic and acidic residues" evidence="1">
    <location>
        <begin position="488"/>
        <end position="497"/>
    </location>
</feature>
<dbReference type="InterPro" id="IPR014352">
    <property type="entry name" value="FERM/acyl-CoA-bd_prot_sf"/>
</dbReference>
<dbReference type="SUPFAM" id="SSF47031">
    <property type="entry name" value="Second domain of FERM"/>
    <property type="match status" value="1"/>
</dbReference>
<sequence>MGPFKPVRVKDQKCLVVMPSGDDIEIGVTNVMKGSGLLDLVCKKVGIIEKEYFGFKYVHHKDKKYTWLKLDKSLSRQISKQKYEVEFHVQFWPKSPYSVKHDIARYQMFLETRQKILSGSLTTTIPVQALLASFIVQAEYSDWVENADYIKQIEAGDIKFFPDQPKGFGEQVSQFHQQNIGTSPAEAELLYLENARKLALHGMEMHPALDENHVSIVLGINYEGIQVLHNGVILNKLLWEHVYKVKKKASMLNVGLKMMLEDNAFNKLKVHFKSPTQQDLKRLHHQAHAQWMQIQKPENRKIDISGDTPTKGFKRVDSKRFSKIAADQKIESPESNGPAAKPKETSFGPVTVTINQKEENENEVDPKATETESPPKKSPPELLQEDEIEEVRLEDPKMDLERDTDEKSDDLNEDAKVKPKQPVVIDFRESVYEEVRIEDKPMDSISIKTDDGDMALTPDANTKNQSDEEFEDLTQSDADVQNLSQSEDSIKDNEEKLAQSNESISSDEDKEDFEDLSEQNVGDVIKDDLENEISDNEVSPEDVDSAKNSVIDDFEELTENEIEASIQINQDFDEDEESQGSEEYVTDNDSQGGDTPPANLDSEGASENENESGNEFEEFTEHEIEASINLNPEHSSSDEDGELYIIGSAPPEINVQDEERDEVNSITQSYRQRHDWDSLLNRSMSASSEHDERLMSMRSTRSHMSHVSEVSKMSEKELLDSIDIDTVLVETTEYVTEEVDPETSNVTVVTHTTFTEIEAAESVIGVTPSEMGKDEIVLGQDASTTIETTVYS</sequence>
<feature type="compositionally biased region" description="Polar residues" evidence="1">
    <location>
        <begin position="475"/>
        <end position="487"/>
    </location>
</feature>
<dbReference type="InterPro" id="IPR018979">
    <property type="entry name" value="FERM_N"/>
</dbReference>
<dbReference type="InterPro" id="IPR019749">
    <property type="entry name" value="Band_41_domain"/>
</dbReference>
<dbReference type="RefSeq" id="XP_066920542.1">
    <property type="nucleotide sequence ID" value="XM_067064441.1"/>
</dbReference>
<evidence type="ECO:0000256" key="1">
    <source>
        <dbReference type="SAM" id="MobiDB-lite"/>
    </source>
</evidence>
<dbReference type="SUPFAM" id="SSF50729">
    <property type="entry name" value="PH domain-like"/>
    <property type="match status" value="1"/>
</dbReference>
<feature type="compositionally biased region" description="Acidic residues" evidence="1">
    <location>
        <begin position="505"/>
        <end position="517"/>
    </location>
</feature>
<evidence type="ECO:0000313" key="3">
    <source>
        <dbReference type="EnsemblMetazoa" id="CLYHEMP003335.1"/>
    </source>
</evidence>
<feature type="compositionally biased region" description="Acidic residues" evidence="1">
    <location>
        <begin position="571"/>
        <end position="586"/>
    </location>
</feature>
<feature type="compositionally biased region" description="Basic and acidic residues" evidence="1">
    <location>
        <begin position="356"/>
        <end position="379"/>
    </location>
</feature>
<feature type="compositionally biased region" description="Acidic residues" evidence="1">
    <location>
        <begin position="552"/>
        <end position="562"/>
    </location>
</feature>
<dbReference type="PANTHER" id="PTHR23280:SF21">
    <property type="entry name" value="PROTEIN 4.1 HOMOLOG"/>
    <property type="match status" value="1"/>
</dbReference>
<accession>A0A7M5UNQ1</accession>